<dbReference type="GO" id="GO:0003724">
    <property type="term" value="F:RNA helicase activity"/>
    <property type="evidence" value="ECO:0007669"/>
    <property type="project" value="InterPro"/>
</dbReference>
<evidence type="ECO:0000256" key="1">
    <source>
        <dbReference type="ARBA" id="ARBA00022741"/>
    </source>
</evidence>
<proteinExistence type="predicted"/>
<dbReference type="InterPro" id="IPR011545">
    <property type="entry name" value="DEAD/DEAH_box_helicase_dom"/>
</dbReference>
<dbReference type="GO" id="GO:0016787">
    <property type="term" value="F:hydrolase activity"/>
    <property type="evidence" value="ECO:0007669"/>
    <property type="project" value="UniProtKB-KW"/>
</dbReference>
<protein>
    <recommendedName>
        <fullName evidence="6">DEAD-box RNA helicase Q domain-containing protein</fullName>
    </recommendedName>
</protein>
<gene>
    <name evidence="7" type="ORF">H5410_028483</name>
</gene>
<keyword evidence="8" id="KW-1185">Reference proteome</keyword>
<feature type="short sequence motif" description="Q motif" evidence="5">
    <location>
        <begin position="65"/>
        <end position="93"/>
    </location>
</feature>
<feature type="domain" description="DEAD-box RNA helicase Q" evidence="6">
    <location>
        <begin position="65"/>
        <end position="93"/>
    </location>
</feature>
<name>A0A9J5Z524_SOLCO</name>
<dbReference type="GO" id="GO:0005524">
    <property type="term" value="F:ATP binding"/>
    <property type="evidence" value="ECO:0007669"/>
    <property type="project" value="UniProtKB-KW"/>
</dbReference>
<dbReference type="PROSITE" id="PS51195">
    <property type="entry name" value="Q_MOTIF"/>
    <property type="match status" value="1"/>
</dbReference>
<evidence type="ECO:0000256" key="4">
    <source>
        <dbReference type="ARBA" id="ARBA00022840"/>
    </source>
</evidence>
<dbReference type="Gene3D" id="3.40.50.300">
    <property type="entry name" value="P-loop containing nucleotide triphosphate hydrolases"/>
    <property type="match status" value="1"/>
</dbReference>
<evidence type="ECO:0000256" key="5">
    <source>
        <dbReference type="PROSITE-ProRule" id="PRU00552"/>
    </source>
</evidence>
<dbReference type="EMBL" id="JACXVP010000005">
    <property type="protein sequence ID" value="KAG5606991.1"/>
    <property type="molecule type" value="Genomic_DNA"/>
</dbReference>
<evidence type="ECO:0000313" key="8">
    <source>
        <dbReference type="Proteomes" id="UP000824120"/>
    </source>
</evidence>
<keyword evidence="1" id="KW-0547">Nucleotide-binding</keyword>
<evidence type="ECO:0000313" key="7">
    <source>
        <dbReference type="EMBL" id="KAG5606991.1"/>
    </source>
</evidence>
<keyword evidence="4" id="KW-0067">ATP-binding</keyword>
<keyword evidence="2" id="KW-0378">Hydrolase</keyword>
<comment type="caution">
    <text evidence="7">The sequence shown here is derived from an EMBL/GenBank/DDBJ whole genome shotgun (WGS) entry which is preliminary data.</text>
</comment>
<sequence>MESHDIYGWSMPGKITEALTSWEQVGLLAKNRGRCFERIENNMQQIKLNCILLLFFGDVTATKGNDFEDYFLKRELLMGIYEKGFERPSPIQEESIPIVLTGSDILARAKNGTGKTAAFCIPALEKIDQDNNVIQGILHTETFLGGNFNGHIGTTLGGYNDVHGCFGFGDRNEGGVSFLDFAKAFKFVIANLSF</sequence>
<evidence type="ECO:0000256" key="2">
    <source>
        <dbReference type="ARBA" id="ARBA00022801"/>
    </source>
</evidence>
<dbReference type="PANTHER" id="PTHR47960">
    <property type="entry name" value="DEAD-BOX ATP-DEPENDENT RNA HELICASE 50"/>
    <property type="match status" value="1"/>
</dbReference>
<reference evidence="7 8" key="1">
    <citation type="submission" date="2020-09" db="EMBL/GenBank/DDBJ databases">
        <title>De no assembly of potato wild relative species, Solanum commersonii.</title>
        <authorList>
            <person name="Cho K."/>
        </authorList>
    </citation>
    <scope>NUCLEOTIDE SEQUENCE [LARGE SCALE GENOMIC DNA]</scope>
    <source>
        <strain evidence="7">LZ3.2</strain>
        <tissue evidence="7">Leaf</tissue>
    </source>
</reference>
<dbReference type="AlphaFoldDB" id="A0A9J5Z524"/>
<dbReference type="OrthoDB" id="1191041at2759"/>
<dbReference type="Proteomes" id="UP000824120">
    <property type="component" value="Chromosome 5"/>
</dbReference>
<keyword evidence="3" id="KW-0347">Helicase</keyword>
<dbReference type="Pfam" id="PF00270">
    <property type="entry name" value="DEAD"/>
    <property type="match status" value="1"/>
</dbReference>
<dbReference type="InterPro" id="IPR027417">
    <property type="entry name" value="P-loop_NTPase"/>
</dbReference>
<organism evidence="7 8">
    <name type="scientific">Solanum commersonii</name>
    <name type="common">Commerson's wild potato</name>
    <name type="synonym">Commerson's nightshade</name>
    <dbReference type="NCBI Taxonomy" id="4109"/>
    <lineage>
        <taxon>Eukaryota</taxon>
        <taxon>Viridiplantae</taxon>
        <taxon>Streptophyta</taxon>
        <taxon>Embryophyta</taxon>
        <taxon>Tracheophyta</taxon>
        <taxon>Spermatophyta</taxon>
        <taxon>Magnoliopsida</taxon>
        <taxon>eudicotyledons</taxon>
        <taxon>Gunneridae</taxon>
        <taxon>Pentapetalae</taxon>
        <taxon>asterids</taxon>
        <taxon>lamiids</taxon>
        <taxon>Solanales</taxon>
        <taxon>Solanaceae</taxon>
        <taxon>Solanoideae</taxon>
        <taxon>Solaneae</taxon>
        <taxon>Solanum</taxon>
    </lineage>
</organism>
<evidence type="ECO:0000256" key="3">
    <source>
        <dbReference type="ARBA" id="ARBA00022806"/>
    </source>
</evidence>
<dbReference type="SUPFAM" id="SSF52540">
    <property type="entry name" value="P-loop containing nucleoside triphosphate hydrolases"/>
    <property type="match status" value="1"/>
</dbReference>
<dbReference type="InterPro" id="IPR014014">
    <property type="entry name" value="RNA_helicase_DEAD_Q_motif"/>
</dbReference>
<evidence type="ECO:0000259" key="6">
    <source>
        <dbReference type="PROSITE" id="PS51195"/>
    </source>
</evidence>
<dbReference type="GO" id="GO:0003676">
    <property type="term" value="F:nucleic acid binding"/>
    <property type="evidence" value="ECO:0007669"/>
    <property type="project" value="InterPro"/>
</dbReference>
<accession>A0A9J5Z524</accession>